<dbReference type="InterPro" id="IPR050266">
    <property type="entry name" value="AB_hydrolase_sf"/>
</dbReference>
<dbReference type="InterPro" id="IPR000073">
    <property type="entry name" value="AB_hydrolase_1"/>
</dbReference>
<organism evidence="5 6">
    <name type="scientific">Saccharopolyspora karakumensis</name>
    <dbReference type="NCBI Taxonomy" id="2530386"/>
    <lineage>
        <taxon>Bacteria</taxon>
        <taxon>Bacillati</taxon>
        <taxon>Actinomycetota</taxon>
        <taxon>Actinomycetes</taxon>
        <taxon>Pseudonocardiales</taxon>
        <taxon>Pseudonocardiaceae</taxon>
        <taxon>Saccharopolyspora</taxon>
    </lineage>
</organism>
<evidence type="ECO:0000256" key="1">
    <source>
        <dbReference type="ARBA" id="ARBA00022801"/>
    </source>
</evidence>
<dbReference type="Proteomes" id="UP000294723">
    <property type="component" value="Unassembled WGS sequence"/>
</dbReference>
<dbReference type="GO" id="GO:0016787">
    <property type="term" value="F:hydrolase activity"/>
    <property type="evidence" value="ECO:0007669"/>
    <property type="project" value="UniProtKB-KW"/>
</dbReference>
<dbReference type="Pfam" id="PF00561">
    <property type="entry name" value="Abhydrolase_1"/>
    <property type="match status" value="1"/>
</dbReference>
<comment type="caution">
    <text evidence="5">The sequence shown here is derived from an EMBL/GenBank/DDBJ whole genome shotgun (WGS) entry which is preliminary data.</text>
</comment>
<name>A0A4R5BWC5_9PSEU</name>
<feature type="domain" description="AB hydrolase-1" evidence="3">
    <location>
        <begin position="44"/>
        <end position="154"/>
    </location>
</feature>
<evidence type="ECO:0000259" key="4">
    <source>
        <dbReference type="Pfam" id="PF08386"/>
    </source>
</evidence>
<protein>
    <submittedName>
        <fullName evidence="5">Alpha/beta hydrolase</fullName>
    </submittedName>
</protein>
<keyword evidence="1 5" id="KW-0378">Hydrolase</keyword>
<evidence type="ECO:0000313" key="5">
    <source>
        <dbReference type="EMBL" id="TDD88584.1"/>
    </source>
</evidence>
<accession>A0A4R5BWC5</accession>
<dbReference type="EMBL" id="SMLA01000016">
    <property type="protein sequence ID" value="TDD88584.1"/>
    <property type="molecule type" value="Genomic_DNA"/>
</dbReference>
<dbReference type="PANTHER" id="PTHR43798:SF31">
    <property type="entry name" value="AB HYDROLASE SUPERFAMILY PROTEIN YCLE"/>
    <property type="match status" value="1"/>
</dbReference>
<proteinExistence type="predicted"/>
<evidence type="ECO:0000259" key="3">
    <source>
        <dbReference type="Pfam" id="PF00561"/>
    </source>
</evidence>
<dbReference type="Gene3D" id="3.40.50.1820">
    <property type="entry name" value="alpha/beta hydrolase"/>
    <property type="match status" value="1"/>
</dbReference>
<dbReference type="SUPFAM" id="SSF53474">
    <property type="entry name" value="alpha/beta-Hydrolases"/>
    <property type="match status" value="1"/>
</dbReference>
<feature type="domain" description="Peptidase S33 tripeptidyl aminopeptidase-like C-terminal" evidence="4">
    <location>
        <begin position="204"/>
        <end position="262"/>
    </location>
</feature>
<evidence type="ECO:0000256" key="2">
    <source>
        <dbReference type="SAM" id="MobiDB-lite"/>
    </source>
</evidence>
<reference evidence="5 6" key="1">
    <citation type="submission" date="2019-03" db="EMBL/GenBank/DDBJ databases">
        <title>Draft genome sequences of novel Actinobacteria.</title>
        <authorList>
            <person name="Sahin N."/>
            <person name="Ay H."/>
            <person name="Saygin H."/>
        </authorList>
    </citation>
    <scope>NUCLEOTIDE SEQUENCE [LARGE SCALE GENOMIC DNA]</scope>
    <source>
        <strain evidence="5 6">5K548</strain>
    </source>
</reference>
<sequence>MAASGSDRAVAGSPESMQRTRTELERPDLSEAGVVAWHVEGPGPPLVCVHGAGVSSRELLPFVSGRAGVRETWAVDLPGFGSSRRSGRPLGLHDLAQALDVWRRQVGLAEVNLLGCSFGCQIAVEAALLAPEHVRGLVLVGPTTDPRARTWQGQVRRWLRNARCEPRRLAPLTFRDYREAGLRRVVTSFAESMHDHVEDKLPRVGAPALVVRGEHDALVPQDWAQRVTRLLPEARLLVWPGAAHMVPFAAPHDLGSAVEDFLVAA</sequence>
<keyword evidence="6" id="KW-1185">Reference proteome</keyword>
<dbReference type="GO" id="GO:0016020">
    <property type="term" value="C:membrane"/>
    <property type="evidence" value="ECO:0007669"/>
    <property type="project" value="TreeGrafter"/>
</dbReference>
<dbReference type="PANTHER" id="PTHR43798">
    <property type="entry name" value="MONOACYLGLYCEROL LIPASE"/>
    <property type="match status" value="1"/>
</dbReference>
<dbReference type="InterPro" id="IPR013595">
    <property type="entry name" value="Pept_S33_TAP-like_C"/>
</dbReference>
<evidence type="ECO:0000313" key="6">
    <source>
        <dbReference type="Proteomes" id="UP000294723"/>
    </source>
</evidence>
<dbReference type="AlphaFoldDB" id="A0A4R5BWC5"/>
<dbReference type="Pfam" id="PF08386">
    <property type="entry name" value="Abhydrolase_4"/>
    <property type="match status" value="1"/>
</dbReference>
<dbReference type="InterPro" id="IPR029058">
    <property type="entry name" value="AB_hydrolase_fold"/>
</dbReference>
<feature type="region of interest" description="Disordered" evidence="2">
    <location>
        <begin position="1"/>
        <end position="25"/>
    </location>
</feature>
<gene>
    <name evidence="5" type="ORF">E1202_13490</name>
</gene>